<feature type="domain" description="PPIase cyclophilin-type" evidence="11">
    <location>
        <begin position="14"/>
        <end position="178"/>
    </location>
</feature>
<keyword evidence="13" id="KW-1185">Reference proteome</keyword>
<evidence type="ECO:0000256" key="5">
    <source>
        <dbReference type="ARBA" id="ARBA00022490"/>
    </source>
</evidence>
<dbReference type="SUPFAM" id="SSF48452">
    <property type="entry name" value="TPR-like"/>
    <property type="match status" value="1"/>
</dbReference>
<reference evidence="12 13" key="1">
    <citation type="journal article" date="2018" name="MBio">
        <title>Comparative Genomics Reveals the Core Gene Toolbox for the Fungus-Insect Symbiosis.</title>
        <authorList>
            <person name="Wang Y."/>
            <person name="Stata M."/>
            <person name="Wang W."/>
            <person name="Stajich J.E."/>
            <person name="White M.M."/>
            <person name="Moncalvo J.M."/>
        </authorList>
    </citation>
    <scope>NUCLEOTIDE SEQUENCE [LARGE SCALE GENOMIC DNA]</scope>
    <source>
        <strain evidence="12 13">AUS-77-4</strain>
    </source>
</reference>
<dbReference type="EC" id="5.2.1.8" evidence="4"/>
<dbReference type="Pfam" id="PF00160">
    <property type="entry name" value="Pro_isomerase"/>
    <property type="match status" value="1"/>
</dbReference>
<dbReference type="SMART" id="SM00028">
    <property type="entry name" value="TPR"/>
    <property type="match status" value="3"/>
</dbReference>
<evidence type="ECO:0000256" key="4">
    <source>
        <dbReference type="ARBA" id="ARBA00013194"/>
    </source>
</evidence>
<dbReference type="SUPFAM" id="SSF50891">
    <property type="entry name" value="Cyclophilin-like"/>
    <property type="match status" value="1"/>
</dbReference>
<dbReference type="Proteomes" id="UP000245699">
    <property type="component" value="Unassembled WGS sequence"/>
</dbReference>
<dbReference type="CDD" id="cd01926">
    <property type="entry name" value="cyclophilin_ABH_like"/>
    <property type="match status" value="1"/>
</dbReference>
<evidence type="ECO:0000256" key="2">
    <source>
        <dbReference type="ARBA" id="ARBA00004496"/>
    </source>
</evidence>
<evidence type="ECO:0000256" key="3">
    <source>
        <dbReference type="ARBA" id="ARBA00010898"/>
    </source>
</evidence>
<keyword evidence="8" id="KW-0697">Rotamase</keyword>
<keyword evidence="6" id="KW-0677">Repeat</keyword>
<dbReference type="GO" id="GO:0003755">
    <property type="term" value="F:peptidyl-prolyl cis-trans isomerase activity"/>
    <property type="evidence" value="ECO:0007669"/>
    <property type="project" value="UniProtKB-KW"/>
</dbReference>
<dbReference type="FunFam" id="2.40.100.10:FF:000009">
    <property type="entry name" value="Peptidyl-prolyl cis-trans isomerase D"/>
    <property type="match status" value="1"/>
</dbReference>
<keyword evidence="7 10" id="KW-0802">TPR repeat</keyword>
<dbReference type="PROSITE" id="PS00170">
    <property type="entry name" value="CSA_PPIASE_1"/>
    <property type="match status" value="1"/>
</dbReference>
<dbReference type="AlphaFoldDB" id="A0A2T9YI65"/>
<accession>A0A2T9YI65</accession>
<keyword evidence="9" id="KW-0413">Isomerase</keyword>
<dbReference type="Gene3D" id="1.25.40.10">
    <property type="entry name" value="Tetratricopeptide repeat domain"/>
    <property type="match status" value="1"/>
</dbReference>
<dbReference type="FunFam" id="1.25.40.10:FF:000029">
    <property type="entry name" value="peptidyl-prolyl cis-trans isomerase D"/>
    <property type="match status" value="1"/>
</dbReference>
<evidence type="ECO:0000256" key="7">
    <source>
        <dbReference type="ARBA" id="ARBA00022803"/>
    </source>
</evidence>
<dbReference type="InterPro" id="IPR011990">
    <property type="entry name" value="TPR-like_helical_dom_sf"/>
</dbReference>
<dbReference type="STRING" id="61424.A0A2T9YI65"/>
<organism evidence="12 13">
    <name type="scientific">Furculomyces boomerangus</name>
    <dbReference type="NCBI Taxonomy" id="61424"/>
    <lineage>
        <taxon>Eukaryota</taxon>
        <taxon>Fungi</taxon>
        <taxon>Fungi incertae sedis</taxon>
        <taxon>Zoopagomycota</taxon>
        <taxon>Kickxellomycotina</taxon>
        <taxon>Harpellomycetes</taxon>
        <taxon>Harpellales</taxon>
        <taxon>Harpellaceae</taxon>
        <taxon>Furculomyces</taxon>
    </lineage>
</organism>
<feature type="repeat" description="TPR" evidence="10">
    <location>
        <begin position="318"/>
        <end position="351"/>
    </location>
</feature>
<dbReference type="InterPro" id="IPR019734">
    <property type="entry name" value="TPR_rpt"/>
</dbReference>
<dbReference type="OrthoDB" id="407558at2759"/>
<keyword evidence="5" id="KW-0963">Cytoplasm</keyword>
<comment type="catalytic activity">
    <reaction evidence="1">
        <text>[protein]-peptidylproline (omega=180) = [protein]-peptidylproline (omega=0)</text>
        <dbReference type="Rhea" id="RHEA:16237"/>
        <dbReference type="Rhea" id="RHEA-COMP:10747"/>
        <dbReference type="Rhea" id="RHEA-COMP:10748"/>
        <dbReference type="ChEBI" id="CHEBI:83833"/>
        <dbReference type="ChEBI" id="CHEBI:83834"/>
        <dbReference type="EC" id="5.2.1.8"/>
    </reaction>
</comment>
<comment type="caution">
    <text evidence="12">The sequence shown here is derived from an EMBL/GenBank/DDBJ whole genome shotgun (WGS) entry which is preliminary data.</text>
</comment>
<dbReference type="PROSITE" id="PS50072">
    <property type="entry name" value="CSA_PPIASE_2"/>
    <property type="match status" value="1"/>
</dbReference>
<evidence type="ECO:0000256" key="1">
    <source>
        <dbReference type="ARBA" id="ARBA00000971"/>
    </source>
</evidence>
<evidence type="ECO:0000313" key="12">
    <source>
        <dbReference type="EMBL" id="PVU91999.1"/>
    </source>
</evidence>
<feature type="repeat" description="TPR" evidence="10">
    <location>
        <begin position="223"/>
        <end position="256"/>
    </location>
</feature>
<dbReference type="PANTHER" id="PTHR11071">
    <property type="entry name" value="PEPTIDYL-PROLYL CIS-TRANS ISOMERASE"/>
    <property type="match status" value="1"/>
</dbReference>
<evidence type="ECO:0000256" key="9">
    <source>
        <dbReference type="ARBA" id="ARBA00023235"/>
    </source>
</evidence>
<dbReference type="InterPro" id="IPR020892">
    <property type="entry name" value="Cyclophilin-type_PPIase_CS"/>
</dbReference>
<dbReference type="PROSITE" id="PS50005">
    <property type="entry name" value="TPR"/>
    <property type="match status" value="2"/>
</dbReference>
<evidence type="ECO:0000256" key="10">
    <source>
        <dbReference type="PROSITE-ProRule" id="PRU00339"/>
    </source>
</evidence>
<dbReference type="GO" id="GO:0042026">
    <property type="term" value="P:protein refolding"/>
    <property type="evidence" value="ECO:0007669"/>
    <property type="project" value="UniProtKB-ARBA"/>
</dbReference>
<proteinExistence type="inferred from homology"/>
<comment type="similarity">
    <text evidence="3">Belongs to the cyclophilin-type PPIase family. PPIase D subfamily.</text>
</comment>
<dbReference type="EMBL" id="MBFT01000389">
    <property type="protein sequence ID" value="PVU91999.1"/>
    <property type="molecule type" value="Genomic_DNA"/>
</dbReference>
<dbReference type="Gene3D" id="2.40.100.10">
    <property type="entry name" value="Cyclophilin-like"/>
    <property type="match status" value="1"/>
</dbReference>
<comment type="subcellular location">
    <subcellularLocation>
        <location evidence="2">Cytoplasm</location>
    </subcellularLocation>
</comment>
<dbReference type="InterPro" id="IPR029000">
    <property type="entry name" value="Cyclophilin-like_dom_sf"/>
</dbReference>
<name>A0A2T9YI65_9FUNG</name>
<evidence type="ECO:0000256" key="6">
    <source>
        <dbReference type="ARBA" id="ARBA00022737"/>
    </source>
</evidence>
<sequence>MIVKMEDKSNPKAFFDISIGGQPEGRIVMELYMHKVPKTAENFRALCTGEKGVGVSGKPLSYKKSSFHRVIKNFMIQGGDFTAGNGTGGESIYGEKFDDENFDYKHDKPFLLSMANAGPGTNGSQFFITTEQTPHLNGKHVVFGQVLKGKNTVRAIENTKTGPNDKPVKDCVIENCGVIAPGEDDGVSNQSSIEGDNYPDYPEDYELADGEEAIPVETLLSISTELKDLGSNYLKKGNYDTASKLYLKAIRYLDEFSAFDKDNDPDGTLKQKFYGIRIPLYSNCALAYFKSQKYDECIDKCTVIISLGNEFSISDLLAKAYYRRGASYRHKKMEDEALSDLQAAHNINPEDKAISNEIKIVKKATSDRLQKEKKIYEKLFS</sequence>
<dbReference type="PANTHER" id="PTHR11071:SF561">
    <property type="entry name" value="PEPTIDYL-PROLYL CIS-TRANS ISOMERASE D-RELATED"/>
    <property type="match status" value="1"/>
</dbReference>
<evidence type="ECO:0000256" key="8">
    <source>
        <dbReference type="ARBA" id="ARBA00023110"/>
    </source>
</evidence>
<dbReference type="GO" id="GO:0005737">
    <property type="term" value="C:cytoplasm"/>
    <property type="evidence" value="ECO:0007669"/>
    <property type="project" value="UniProtKB-SubCell"/>
</dbReference>
<evidence type="ECO:0000313" key="13">
    <source>
        <dbReference type="Proteomes" id="UP000245699"/>
    </source>
</evidence>
<dbReference type="PRINTS" id="PR00153">
    <property type="entry name" value="CSAPPISMRASE"/>
</dbReference>
<gene>
    <name evidence="12" type="ORF">BB559_003905</name>
</gene>
<protein>
    <recommendedName>
        <fullName evidence="4">peptidylprolyl isomerase</fullName>
        <ecNumber evidence="4">5.2.1.8</ecNumber>
    </recommendedName>
</protein>
<dbReference type="GO" id="GO:0016018">
    <property type="term" value="F:cyclosporin A binding"/>
    <property type="evidence" value="ECO:0007669"/>
    <property type="project" value="TreeGrafter"/>
</dbReference>
<dbReference type="InterPro" id="IPR002130">
    <property type="entry name" value="Cyclophilin-type_PPIase_dom"/>
</dbReference>
<evidence type="ECO:0000259" key="11">
    <source>
        <dbReference type="PROSITE" id="PS50072"/>
    </source>
</evidence>